<evidence type="ECO:0000256" key="3">
    <source>
        <dbReference type="ARBA" id="ARBA00022448"/>
    </source>
</evidence>
<dbReference type="InterPro" id="IPR030678">
    <property type="entry name" value="Peptide/Ni-bd"/>
</dbReference>
<dbReference type="RefSeq" id="WP_150887813.1">
    <property type="nucleotide sequence ID" value="NZ_JAQPQT010000001.1"/>
</dbReference>
<evidence type="ECO:0000256" key="2">
    <source>
        <dbReference type="ARBA" id="ARBA00005695"/>
    </source>
</evidence>
<dbReference type="GO" id="GO:0030288">
    <property type="term" value="C:outer membrane-bounded periplasmic space"/>
    <property type="evidence" value="ECO:0007669"/>
    <property type="project" value="UniProtKB-ARBA"/>
</dbReference>
<feature type="domain" description="Solute-binding protein family 5" evidence="7">
    <location>
        <begin position="79"/>
        <end position="459"/>
    </location>
</feature>
<dbReference type="EMBL" id="JAUHQC010000012">
    <property type="protein sequence ID" value="MDN4533809.1"/>
    <property type="molecule type" value="Genomic_DNA"/>
</dbReference>
<proteinExistence type="inferred from homology"/>
<dbReference type="GO" id="GO:1904680">
    <property type="term" value="F:peptide transmembrane transporter activity"/>
    <property type="evidence" value="ECO:0007669"/>
    <property type="project" value="TreeGrafter"/>
</dbReference>
<evidence type="ECO:0000256" key="4">
    <source>
        <dbReference type="ARBA" id="ARBA00022729"/>
    </source>
</evidence>
<dbReference type="GO" id="GO:0015833">
    <property type="term" value="P:peptide transport"/>
    <property type="evidence" value="ECO:0007669"/>
    <property type="project" value="UniProtKB-KW"/>
</dbReference>
<accession>A0AAW7MER3</accession>
<comment type="similarity">
    <text evidence="2">Belongs to the bacterial solute-binding protein 5 family.</text>
</comment>
<dbReference type="FunFam" id="3.10.105.10:FF:000001">
    <property type="entry name" value="Oligopeptide ABC transporter, oligopeptide-binding protein"/>
    <property type="match status" value="1"/>
</dbReference>
<evidence type="ECO:0000256" key="5">
    <source>
        <dbReference type="ARBA" id="ARBA00022856"/>
    </source>
</evidence>
<keyword evidence="5" id="KW-0571">Peptide transport</keyword>
<evidence type="ECO:0000313" key="9">
    <source>
        <dbReference type="Proteomes" id="UP001171687"/>
    </source>
</evidence>
<comment type="caution">
    <text evidence="8">The sequence shown here is derived from an EMBL/GenBank/DDBJ whole genome shotgun (WGS) entry which is preliminary data.</text>
</comment>
<dbReference type="PROSITE" id="PS51257">
    <property type="entry name" value="PROKAR_LIPOPROTEIN"/>
    <property type="match status" value="1"/>
</dbReference>
<keyword evidence="3" id="KW-0813">Transport</keyword>
<keyword evidence="5" id="KW-0653">Protein transport</keyword>
<dbReference type="PANTHER" id="PTHR30290:SF10">
    <property type="entry name" value="PERIPLASMIC OLIGOPEPTIDE-BINDING PROTEIN-RELATED"/>
    <property type="match status" value="1"/>
</dbReference>
<feature type="signal peptide" evidence="6">
    <location>
        <begin position="1"/>
        <end position="26"/>
    </location>
</feature>
<dbReference type="Gene3D" id="3.90.76.10">
    <property type="entry name" value="Dipeptide-binding Protein, Domain 1"/>
    <property type="match status" value="1"/>
</dbReference>
<evidence type="ECO:0000313" key="8">
    <source>
        <dbReference type="EMBL" id="MDN4533809.1"/>
    </source>
</evidence>
<dbReference type="CDD" id="cd08504">
    <property type="entry name" value="PBP2_OppA"/>
    <property type="match status" value="1"/>
</dbReference>
<gene>
    <name evidence="8" type="ORF">QYH67_09595</name>
</gene>
<name>A0AAW7MER3_9STAP</name>
<dbReference type="SUPFAM" id="SSF53850">
    <property type="entry name" value="Periplasmic binding protein-like II"/>
    <property type="match status" value="1"/>
</dbReference>
<evidence type="ECO:0000256" key="1">
    <source>
        <dbReference type="ARBA" id="ARBA00004196"/>
    </source>
</evidence>
<keyword evidence="4 6" id="KW-0732">Signal</keyword>
<dbReference type="PIRSF" id="PIRSF002741">
    <property type="entry name" value="MppA"/>
    <property type="match status" value="1"/>
</dbReference>
<protein>
    <submittedName>
        <fullName evidence="8">Peptide ABC transporter substrate-binding protein</fullName>
    </submittedName>
</protein>
<dbReference type="Gene3D" id="3.10.105.10">
    <property type="entry name" value="Dipeptide-binding Protein, Domain 3"/>
    <property type="match status" value="1"/>
</dbReference>
<dbReference type="AlphaFoldDB" id="A0AAW7MER3"/>
<dbReference type="FunFam" id="3.90.76.10:FF:000001">
    <property type="entry name" value="Oligopeptide ABC transporter substrate-binding protein"/>
    <property type="match status" value="1"/>
</dbReference>
<dbReference type="InterPro" id="IPR000914">
    <property type="entry name" value="SBP_5_dom"/>
</dbReference>
<comment type="subcellular location">
    <subcellularLocation>
        <location evidence="1">Cell envelope</location>
    </subcellularLocation>
</comment>
<dbReference type="InterPro" id="IPR039424">
    <property type="entry name" value="SBP_5"/>
</dbReference>
<dbReference type="GO" id="GO:0043190">
    <property type="term" value="C:ATP-binding cassette (ABC) transporter complex"/>
    <property type="evidence" value="ECO:0007669"/>
    <property type="project" value="InterPro"/>
</dbReference>
<feature type="chain" id="PRO_5044026576" evidence="6">
    <location>
        <begin position="27"/>
        <end position="554"/>
    </location>
</feature>
<dbReference type="PANTHER" id="PTHR30290">
    <property type="entry name" value="PERIPLASMIC BINDING COMPONENT OF ABC TRANSPORTER"/>
    <property type="match status" value="1"/>
</dbReference>
<dbReference type="Pfam" id="PF00496">
    <property type="entry name" value="SBP_bac_5"/>
    <property type="match status" value="1"/>
</dbReference>
<reference evidence="8" key="1">
    <citation type="submission" date="2023-07" db="EMBL/GenBank/DDBJ databases">
        <title>Evaluation of the beneficial properties of pineapple isolates.</title>
        <authorList>
            <person name="Adefiranye O."/>
        </authorList>
    </citation>
    <scope>NUCLEOTIDE SEQUENCE</scope>
    <source>
        <strain evidence="8">PAPLE_T1</strain>
    </source>
</reference>
<organism evidence="8 9">
    <name type="scientific">Staphylococcus auricularis</name>
    <dbReference type="NCBI Taxonomy" id="29379"/>
    <lineage>
        <taxon>Bacteria</taxon>
        <taxon>Bacillati</taxon>
        <taxon>Bacillota</taxon>
        <taxon>Bacilli</taxon>
        <taxon>Bacillales</taxon>
        <taxon>Staphylococcaceae</taxon>
        <taxon>Staphylococcus</taxon>
    </lineage>
</organism>
<dbReference type="Proteomes" id="UP001171687">
    <property type="component" value="Unassembled WGS sequence"/>
</dbReference>
<evidence type="ECO:0000259" key="7">
    <source>
        <dbReference type="Pfam" id="PF00496"/>
    </source>
</evidence>
<sequence length="554" mass="62137">MKLKRLKLAGVILSSVLVTTACGANAGSIYDDEGQVYRKALSGDMTTLDASQATDTLTSQIMAQVYEGLYVLDEEDQAIPGIAKSMPKKSNGGKTLTIDLREDAIWSNGDPITADDFVYSWRRVVAPETASEYAFIMFDLKNAAEINQGQKKPEELGVKALDKYKLQIELTKPLPYINELLAFGTFLPVNQNAVKKYGEQYGTTEEKTVYNGPFKVKNWAPDDKVEMVKNDKYWDKDAVKLDKISYKVIKDQQAGASLYETNSVDDTGISSEQVDKYEGDPSVYKTLVATTWYISMNEDVPVFKNKDLRLAIAKSINKEEYVREVLNNGSKPIDHFVPKETFKSPNGEDFAKGVNSPLQYNPEEAKKHLEKAKKELGQDEISFTFITNDTPDSKIDAEYLKSQIEGNLPGVHMKIKTMPGKQRISAMAQGKYEAAMAGWAPDYADPLTFLETMTSENPQNTSHWKNKEFDQLIKDANGTLLTRLEERDRALKDAEELLLNDAAIAPIYQMGGTKLINPQVKNIQYHKIGGDVTFKHTYIDKSIDRETGKKKDEK</sequence>
<dbReference type="Gene3D" id="3.40.190.10">
    <property type="entry name" value="Periplasmic binding protein-like II"/>
    <property type="match status" value="1"/>
</dbReference>
<evidence type="ECO:0000256" key="6">
    <source>
        <dbReference type="SAM" id="SignalP"/>
    </source>
</evidence>